<dbReference type="InterPro" id="IPR027417">
    <property type="entry name" value="P-loop_NTPase"/>
</dbReference>
<dbReference type="Gene3D" id="3.40.50.300">
    <property type="entry name" value="P-loop containing nucleotide triphosphate hydrolases"/>
    <property type="match status" value="1"/>
</dbReference>
<dbReference type="GO" id="GO:0008017">
    <property type="term" value="F:microtubule binding"/>
    <property type="evidence" value="ECO:0007669"/>
    <property type="project" value="TreeGrafter"/>
</dbReference>
<feature type="region of interest" description="Disordered" evidence="3">
    <location>
        <begin position="50"/>
        <end position="83"/>
    </location>
</feature>
<accession>A0AAV9U074</accession>
<evidence type="ECO:0000313" key="7">
    <source>
        <dbReference type="Proteomes" id="UP001375240"/>
    </source>
</evidence>
<dbReference type="EMBL" id="JAVHNQ010000016">
    <property type="protein sequence ID" value="KAK6331212.1"/>
    <property type="molecule type" value="Genomic_DNA"/>
</dbReference>
<dbReference type="PROSITE" id="PS51718">
    <property type="entry name" value="G_DYNAMIN_2"/>
    <property type="match status" value="1"/>
</dbReference>
<gene>
    <name evidence="6" type="ORF">TWF696_003271</name>
</gene>
<dbReference type="PANTHER" id="PTHR11566:SF21">
    <property type="entry name" value="DYNAMIN RELATED PROTEIN 1, ISOFORM A"/>
    <property type="match status" value="1"/>
</dbReference>
<dbReference type="InterPro" id="IPR045063">
    <property type="entry name" value="Dynamin_N"/>
</dbReference>
<keyword evidence="1" id="KW-0547">Nucleotide-binding</keyword>
<dbReference type="GO" id="GO:0016020">
    <property type="term" value="C:membrane"/>
    <property type="evidence" value="ECO:0007669"/>
    <property type="project" value="TreeGrafter"/>
</dbReference>
<evidence type="ECO:0000256" key="2">
    <source>
        <dbReference type="ARBA" id="ARBA00023134"/>
    </source>
</evidence>
<dbReference type="FunFam" id="3.40.50.300:FF:001425">
    <property type="entry name" value="Dynamin GTPase, putative"/>
    <property type="match status" value="1"/>
</dbReference>
<dbReference type="SMART" id="SM00053">
    <property type="entry name" value="DYNc"/>
    <property type="match status" value="1"/>
</dbReference>
<dbReference type="Pfam" id="PF00350">
    <property type="entry name" value="Dynamin_N"/>
    <property type="match status" value="1"/>
</dbReference>
<name>A0AAV9U074_9PEZI</name>
<evidence type="ECO:0000259" key="4">
    <source>
        <dbReference type="PROSITE" id="PS51388"/>
    </source>
</evidence>
<organism evidence="6 7">
    <name type="scientific">Orbilia brochopaga</name>
    <dbReference type="NCBI Taxonomy" id="3140254"/>
    <lineage>
        <taxon>Eukaryota</taxon>
        <taxon>Fungi</taxon>
        <taxon>Dikarya</taxon>
        <taxon>Ascomycota</taxon>
        <taxon>Pezizomycotina</taxon>
        <taxon>Orbiliomycetes</taxon>
        <taxon>Orbiliales</taxon>
        <taxon>Orbiliaceae</taxon>
        <taxon>Orbilia</taxon>
    </lineage>
</organism>
<dbReference type="InterPro" id="IPR001401">
    <property type="entry name" value="Dynamin_GTPase"/>
</dbReference>
<keyword evidence="2" id="KW-0342">GTP-binding</keyword>
<dbReference type="GO" id="GO:0005874">
    <property type="term" value="C:microtubule"/>
    <property type="evidence" value="ECO:0007669"/>
    <property type="project" value="TreeGrafter"/>
</dbReference>
<dbReference type="PROSITE" id="PS51388">
    <property type="entry name" value="GED"/>
    <property type="match status" value="1"/>
</dbReference>
<evidence type="ECO:0000313" key="6">
    <source>
        <dbReference type="EMBL" id="KAK6331212.1"/>
    </source>
</evidence>
<dbReference type="GO" id="GO:0005525">
    <property type="term" value="F:GTP binding"/>
    <property type="evidence" value="ECO:0007669"/>
    <property type="project" value="InterPro"/>
</dbReference>
<evidence type="ECO:0000259" key="5">
    <source>
        <dbReference type="PROSITE" id="PS51718"/>
    </source>
</evidence>
<evidence type="ECO:0000256" key="3">
    <source>
        <dbReference type="SAM" id="MobiDB-lite"/>
    </source>
</evidence>
<keyword evidence="7" id="KW-1185">Reference proteome</keyword>
<dbReference type="GO" id="GO:0000266">
    <property type="term" value="P:mitochondrial fission"/>
    <property type="evidence" value="ECO:0007669"/>
    <property type="project" value="TreeGrafter"/>
</dbReference>
<dbReference type="PRINTS" id="PR00195">
    <property type="entry name" value="DYNAMIN"/>
</dbReference>
<dbReference type="CDD" id="cd08771">
    <property type="entry name" value="DLP_1"/>
    <property type="match status" value="1"/>
</dbReference>
<reference evidence="6 7" key="1">
    <citation type="submission" date="2019-10" db="EMBL/GenBank/DDBJ databases">
        <authorList>
            <person name="Palmer J.M."/>
        </authorList>
    </citation>
    <scope>NUCLEOTIDE SEQUENCE [LARGE SCALE GENOMIC DNA]</scope>
    <source>
        <strain evidence="6 7">TWF696</strain>
    </source>
</reference>
<dbReference type="SUPFAM" id="SSF52540">
    <property type="entry name" value="P-loop containing nucleoside triphosphate hydrolases"/>
    <property type="match status" value="1"/>
</dbReference>
<feature type="domain" description="Dynamin-type G" evidence="5">
    <location>
        <begin position="104"/>
        <end position="406"/>
    </location>
</feature>
<evidence type="ECO:0008006" key="8">
    <source>
        <dbReference type="Google" id="ProtNLM"/>
    </source>
</evidence>
<dbReference type="Proteomes" id="UP001375240">
    <property type="component" value="Unassembled WGS sequence"/>
</dbReference>
<proteinExistence type="predicted"/>
<dbReference type="GO" id="GO:0005739">
    <property type="term" value="C:mitochondrion"/>
    <property type="evidence" value="ECO:0007669"/>
    <property type="project" value="TreeGrafter"/>
</dbReference>
<dbReference type="GO" id="GO:0003924">
    <property type="term" value="F:GTPase activity"/>
    <property type="evidence" value="ECO:0007669"/>
    <property type="project" value="InterPro"/>
</dbReference>
<dbReference type="Pfam" id="PF01031">
    <property type="entry name" value="Dynamin_M"/>
    <property type="match status" value="1"/>
</dbReference>
<protein>
    <recommendedName>
        <fullName evidence="8">P-loop containing nucleoside triphosphate hydrolase protein</fullName>
    </recommendedName>
</protein>
<feature type="domain" description="GED" evidence="4">
    <location>
        <begin position="680"/>
        <end position="770"/>
    </location>
</feature>
<feature type="region of interest" description="Disordered" evidence="3">
    <location>
        <begin position="493"/>
        <end position="514"/>
    </location>
</feature>
<dbReference type="PANTHER" id="PTHR11566">
    <property type="entry name" value="DYNAMIN"/>
    <property type="match status" value="1"/>
</dbReference>
<dbReference type="GO" id="GO:0016559">
    <property type="term" value="P:peroxisome fission"/>
    <property type="evidence" value="ECO:0007669"/>
    <property type="project" value="TreeGrafter"/>
</dbReference>
<dbReference type="GO" id="GO:0006897">
    <property type="term" value="P:endocytosis"/>
    <property type="evidence" value="ECO:0007669"/>
    <property type="project" value="TreeGrafter"/>
</dbReference>
<dbReference type="GO" id="GO:0048312">
    <property type="term" value="P:intracellular distribution of mitochondria"/>
    <property type="evidence" value="ECO:0007669"/>
    <property type="project" value="TreeGrafter"/>
</dbReference>
<comment type="caution">
    <text evidence="6">The sequence shown here is derived from an EMBL/GenBank/DDBJ whole genome shotgun (WGS) entry which is preliminary data.</text>
</comment>
<evidence type="ECO:0000256" key="1">
    <source>
        <dbReference type="ARBA" id="ARBA00022741"/>
    </source>
</evidence>
<dbReference type="InterPro" id="IPR020850">
    <property type="entry name" value="GED_dom"/>
</dbReference>
<dbReference type="InterPro" id="IPR000375">
    <property type="entry name" value="Dynamin_stalk"/>
</dbReference>
<sequence>MSRVNRSSARYLTKLLIVCLKFTNLPITIPNITMYSSWRRHAATNATGIEKPVVGTYPEDSDEASETTESQPHNFPSLEDLESEESSELFDLIDKFRELNLNEDISLPQLVVVGDQSSGKSSLLEGLTEISFPVASDLCTRFATQIVLRRVDSLDTNVRATIIPGSEAANNEVLKELRRFDKSIPQAEFTSESFAEILNEASEVMGLPRPGAGTEGTLTPPEKRFSNNILKIELSGPQHPNLTVVDVPGLFHNATIHQTDDDRELIRQLINDYISDSRTIIMAVMDGKNNLANQEVFRMARNVDPEGKRTVGIITKCDQVQQGDERGVIQIARNSVEKLHHGWFVVKNRSTKDIQNGVTIAERHVKEREFFSRPPWNSLPRERIGIDKLKPFLAHLLLEHVRAEFPRLLAEINSLVVDTERSLQELGETRATPMEQRMYLTRIANDYGRRVTDYLDGRLRDAADMQSPLKIRTLIQNLNDEFGARMKAAGHTRRFKEVDGREEGDDAQSSRHAPAKQDDIYTWIWQIYRNSRGPELPGLVNPNILIEVFREQSANWSNISRDYVSEAMAIVTRFNSEILKRVVVDENVRRKLAANLSRATTDAVNKAYQELSQLLEAEHSGILLTVNDEFARKLDEVRQQRVLGRLRAVQVQPNGAGAQAINALDNLMRAVVLSNEESAVYDIHDVLKCYYHISLKRFTDNVIIQVIEGNLLGRSGPIRLLNTDYISGLEQGELTNIAKEDWQVASTRRELMSRLERAKSAQEAASILSI</sequence>
<dbReference type="AlphaFoldDB" id="A0AAV9U074"/>
<dbReference type="InterPro" id="IPR030381">
    <property type="entry name" value="G_DYNAMIN_dom"/>
</dbReference>
<dbReference type="InterPro" id="IPR022812">
    <property type="entry name" value="Dynamin"/>
</dbReference>